<proteinExistence type="predicted"/>
<gene>
    <name evidence="1" type="ORF">GXW71_22490</name>
</gene>
<reference evidence="2" key="1">
    <citation type="journal article" date="2021" name="Syst. Appl. Microbiol.">
        <title>Roseomonas hellenica sp. nov., isolated from roots of wild-growing Alkanna tinctoria.</title>
        <authorList>
            <person name="Rat A."/>
            <person name="Naranjo H.D."/>
            <person name="Lebbe L."/>
            <person name="Cnockaert M."/>
            <person name="Krigas N."/>
            <person name="Grigoriadou K."/>
            <person name="Maloupa E."/>
            <person name="Willems A."/>
        </authorList>
    </citation>
    <scope>NUCLEOTIDE SEQUENCE [LARGE SCALE GENOMIC DNA]</scope>
    <source>
        <strain evidence="2">LMG 31523</strain>
    </source>
</reference>
<organism evidence="1 2">
    <name type="scientific">Plastoroseomonas hellenica</name>
    <dbReference type="NCBI Taxonomy" id="2687306"/>
    <lineage>
        <taxon>Bacteria</taxon>
        <taxon>Pseudomonadati</taxon>
        <taxon>Pseudomonadota</taxon>
        <taxon>Alphaproteobacteria</taxon>
        <taxon>Acetobacterales</taxon>
        <taxon>Acetobacteraceae</taxon>
        <taxon>Plastoroseomonas</taxon>
    </lineage>
</organism>
<dbReference type="RefSeq" id="WP_211854925.1">
    <property type="nucleotide sequence ID" value="NZ_JAAGBB010000030.1"/>
</dbReference>
<comment type="caution">
    <text evidence="1">The sequence shown here is derived from an EMBL/GenBank/DDBJ whole genome shotgun (WGS) entry which is preliminary data.</text>
</comment>
<evidence type="ECO:0000313" key="1">
    <source>
        <dbReference type="EMBL" id="MBR0667146.1"/>
    </source>
</evidence>
<accession>A0ABS5F3I1</accession>
<dbReference type="Proteomes" id="UP001196870">
    <property type="component" value="Unassembled WGS sequence"/>
</dbReference>
<keyword evidence="2" id="KW-1185">Reference proteome</keyword>
<dbReference type="EMBL" id="JAAGBB010000030">
    <property type="protein sequence ID" value="MBR0667146.1"/>
    <property type="molecule type" value="Genomic_DNA"/>
</dbReference>
<protein>
    <submittedName>
        <fullName evidence="1">Uncharacterized protein</fullName>
    </submittedName>
</protein>
<evidence type="ECO:0000313" key="2">
    <source>
        <dbReference type="Proteomes" id="UP001196870"/>
    </source>
</evidence>
<sequence length="306" mass="32116">MSSHRGTSDMAGVRAAHGEAINGQGKQTPEDFAFAAFDIITIALDARPGNSAPVAYAGNQIGQGIHRGYYAKRRSGDVSVKPNPWFVANGKEDADSPATQRYLFTRGWKAAAGSVVSGAGGVGKYFGSMINVGSTVRHGSATATTLMHLQQIHAIAKAYRKSETIARWCETIIRAKSAKATLRGTQTIGAAVPVPLAGTIANSLAAAGKLALKIGVHEMCYLAAIEIHWRAFQEQQVANFGAPSAVIVFGAPTGKAAMRTAGPASRIFAEIMTRRGVTAGFGQYDVGALIQEPAGWMALGDKLSRD</sequence>
<name>A0ABS5F3I1_9PROT</name>